<evidence type="ECO:0000256" key="1">
    <source>
        <dbReference type="HAMAP-Rule" id="MF_01440"/>
    </source>
</evidence>
<sequence length="158" mass="17254">MEIIVDVADMRASREPGTILVAPSLGSCIGLVLYDPVAKVGGILHYMLPDSSLNPQRAQENPFIFADTAVPRFIENILSLGAHKNDLQVKVAGGAQIMGDSFFQIGRKNYVVLRNLLWEQGLAIVAEHVGGRANRTIRLEIGTGRVTVRIPGFKEFDL</sequence>
<evidence type="ECO:0000313" key="3">
    <source>
        <dbReference type="Proteomes" id="UP000502179"/>
    </source>
</evidence>
<dbReference type="CDD" id="cd16352">
    <property type="entry name" value="CheD"/>
    <property type="match status" value="1"/>
</dbReference>
<dbReference type="KEGG" id="tav:G4V39_09455"/>
<keyword evidence="1" id="KW-0145">Chemotaxis</keyword>
<dbReference type="EMBL" id="CP048877">
    <property type="protein sequence ID" value="QIJ72481.1"/>
    <property type="molecule type" value="Genomic_DNA"/>
</dbReference>
<dbReference type="RefSeq" id="WP_166032698.1">
    <property type="nucleotide sequence ID" value="NZ_CP048877.1"/>
</dbReference>
<dbReference type="InterPro" id="IPR005659">
    <property type="entry name" value="Chemorcpt_Glu_NH3ase_CheD"/>
</dbReference>
<dbReference type="InterPro" id="IPR038592">
    <property type="entry name" value="CheD-like_sf"/>
</dbReference>
<name>A0A6G7PY83_9BACT</name>
<dbReference type="Proteomes" id="UP000502179">
    <property type="component" value="Chromosome"/>
</dbReference>
<dbReference type="PANTHER" id="PTHR35147:SF1">
    <property type="entry name" value="CHEMORECEPTOR GLUTAMINE DEAMIDASE CHED-RELATED"/>
    <property type="match status" value="1"/>
</dbReference>
<dbReference type="HAMAP" id="MF_01440">
    <property type="entry name" value="CheD"/>
    <property type="match status" value="1"/>
</dbReference>
<dbReference type="AlphaFoldDB" id="A0A6G7PY83"/>
<dbReference type="GO" id="GO:0050568">
    <property type="term" value="F:protein-glutamine glutaminase activity"/>
    <property type="evidence" value="ECO:0007669"/>
    <property type="project" value="UniProtKB-UniRule"/>
</dbReference>
<proteinExistence type="inferred from homology"/>
<dbReference type="Gene3D" id="3.30.1330.200">
    <property type="match status" value="1"/>
</dbReference>
<dbReference type="EC" id="3.5.1.44" evidence="1"/>
<comment type="function">
    <text evidence="1">Probably deamidates glutamine residues to glutamate on methyl-accepting chemotaxis receptors (MCPs), playing an important role in chemotaxis.</text>
</comment>
<dbReference type="GO" id="GO:0006935">
    <property type="term" value="P:chemotaxis"/>
    <property type="evidence" value="ECO:0007669"/>
    <property type="project" value="UniProtKB-UniRule"/>
</dbReference>
<protein>
    <recommendedName>
        <fullName evidence="1">Probable chemoreceptor glutamine deamidase CheD</fullName>
        <ecNumber evidence="1">3.5.1.44</ecNumber>
    </recommendedName>
</protein>
<dbReference type="PANTHER" id="PTHR35147">
    <property type="entry name" value="CHEMORECEPTOR GLUTAMINE DEAMIDASE CHED-RELATED"/>
    <property type="match status" value="1"/>
</dbReference>
<dbReference type="InterPro" id="IPR011324">
    <property type="entry name" value="Cytotoxic_necrot_fac-like_cat"/>
</dbReference>
<keyword evidence="1" id="KW-0378">Hydrolase</keyword>
<accession>A0A6G7PY83</accession>
<gene>
    <name evidence="1" type="primary">cheD</name>
    <name evidence="2" type="ORF">G4V39_09455</name>
</gene>
<dbReference type="Pfam" id="PF03975">
    <property type="entry name" value="CheD"/>
    <property type="match status" value="1"/>
</dbReference>
<comment type="catalytic activity">
    <reaction evidence="1">
        <text>L-glutaminyl-[protein] + H2O = L-glutamyl-[protein] + NH4(+)</text>
        <dbReference type="Rhea" id="RHEA:16441"/>
        <dbReference type="Rhea" id="RHEA-COMP:10207"/>
        <dbReference type="Rhea" id="RHEA-COMP:10208"/>
        <dbReference type="ChEBI" id="CHEBI:15377"/>
        <dbReference type="ChEBI" id="CHEBI:28938"/>
        <dbReference type="ChEBI" id="CHEBI:29973"/>
        <dbReference type="ChEBI" id="CHEBI:30011"/>
        <dbReference type="EC" id="3.5.1.44"/>
    </reaction>
</comment>
<dbReference type="SUPFAM" id="SSF64438">
    <property type="entry name" value="CNF1/YfiH-like putative cysteine hydrolases"/>
    <property type="match status" value="1"/>
</dbReference>
<organism evidence="2 3">
    <name type="scientific">Thermosulfuriphilus ammonigenes</name>
    <dbReference type="NCBI Taxonomy" id="1936021"/>
    <lineage>
        <taxon>Bacteria</taxon>
        <taxon>Pseudomonadati</taxon>
        <taxon>Thermodesulfobacteriota</taxon>
        <taxon>Thermodesulfobacteria</taxon>
        <taxon>Thermodesulfobacteriales</taxon>
        <taxon>Thermodesulfobacteriaceae</taxon>
        <taxon>Thermosulfuriphilus</taxon>
    </lineage>
</organism>
<comment type="similarity">
    <text evidence="1">Belongs to the CheD family.</text>
</comment>
<keyword evidence="3" id="KW-1185">Reference proteome</keyword>
<evidence type="ECO:0000313" key="2">
    <source>
        <dbReference type="EMBL" id="QIJ72481.1"/>
    </source>
</evidence>
<reference evidence="2 3" key="1">
    <citation type="submission" date="2020-02" db="EMBL/GenBank/DDBJ databases">
        <title>Genome analysis of Thermosulfuriphilus ammonigenes ST65T, an anaerobic thermophilic chemolithoautotrophic bacterium isolated from a deep-sea hydrothermal vent.</title>
        <authorList>
            <person name="Slobodkina G."/>
            <person name="Allioux M."/>
            <person name="Merkel A."/>
            <person name="Alain K."/>
            <person name="Jebbar M."/>
            <person name="Slobodkin A."/>
        </authorList>
    </citation>
    <scope>NUCLEOTIDE SEQUENCE [LARGE SCALE GENOMIC DNA]</scope>
    <source>
        <strain evidence="2 3">ST65</strain>
    </source>
</reference>